<organism evidence="2 3">
    <name type="scientific">Mycoplasmopsis citelli</name>
    <dbReference type="NCBI Taxonomy" id="171281"/>
    <lineage>
        <taxon>Bacteria</taxon>
        <taxon>Bacillati</taxon>
        <taxon>Mycoplasmatota</taxon>
        <taxon>Mycoplasmoidales</taxon>
        <taxon>Metamycoplasmataceae</taxon>
        <taxon>Mycoplasmopsis</taxon>
    </lineage>
</organism>
<reference evidence="2 3" key="1">
    <citation type="submission" date="2019-01" db="EMBL/GenBank/DDBJ databases">
        <authorList>
            <consortium name="Pathogen Informatics"/>
        </authorList>
    </citation>
    <scope>NUCLEOTIDE SEQUENCE [LARGE SCALE GENOMIC DNA]</scope>
    <source>
        <strain evidence="2 3">NCTC10181</strain>
    </source>
</reference>
<dbReference type="AlphaFoldDB" id="A0A449B1Z0"/>
<dbReference type="EMBL" id="LR215036">
    <property type="protein sequence ID" value="VEU74596.1"/>
    <property type="molecule type" value="Genomic_DNA"/>
</dbReference>
<name>A0A449B1Z0_9BACT</name>
<keyword evidence="3" id="KW-1185">Reference proteome</keyword>
<gene>
    <name evidence="2" type="ORF">NCTC10181_00450</name>
</gene>
<evidence type="ECO:0000256" key="1">
    <source>
        <dbReference type="SAM" id="Phobius"/>
    </source>
</evidence>
<dbReference type="Proteomes" id="UP000290985">
    <property type="component" value="Chromosome"/>
</dbReference>
<keyword evidence="1" id="KW-0472">Membrane</keyword>
<sequence>MENNFVSNIYVLIIIYIVYNILRIFFIYFLPLIKIKFFIQIFDLFFLKIKYNSKTWFLDELLKEAILTLIGKIKYQKRYLWINLIFESIINIATALSVFLVFLHSYQWPHWRLSISFLLTFFWAISNIFYLIILLYKIWKFENKFKKLNFLNLEKIKPIKKSRGNKDVLELNFLFILKNIYGEKMQNIILNAKDISNFFGKEAKVIMYIYRYDIDNFNAPYFVFENEQMIKNYEEAQW</sequence>
<dbReference type="KEGG" id="mcit:NCTC10181_00450"/>
<keyword evidence="1" id="KW-1133">Transmembrane helix</keyword>
<evidence type="ECO:0000313" key="2">
    <source>
        <dbReference type="EMBL" id="VEU74596.1"/>
    </source>
</evidence>
<feature type="transmembrane region" description="Helical" evidence="1">
    <location>
        <begin position="79"/>
        <end position="103"/>
    </location>
</feature>
<evidence type="ECO:0000313" key="3">
    <source>
        <dbReference type="Proteomes" id="UP000290985"/>
    </source>
</evidence>
<keyword evidence="1" id="KW-0812">Transmembrane</keyword>
<accession>A0A449B1Z0</accession>
<feature type="transmembrane region" description="Helical" evidence="1">
    <location>
        <begin position="6"/>
        <end position="30"/>
    </location>
</feature>
<feature type="transmembrane region" description="Helical" evidence="1">
    <location>
        <begin position="115"/>
        <end position="136"/>
    </location>
</feature>
<protein>
    <submittedName>
        <fullName evidence="2">Uncharacterized protein</fullName>
    </submittedName>
</protein>
<proteinExistence type="predicted"/>